<evidence type="ECO:0000256" key="2">
    <source>
        <dbReference type="ARBA" id="ARBA00022964"/>
    </source>
</evidence>
<keyword evidence="2 8" id="KW-0223">Dioxygenase</keyword>
<sequence>MLASDLPPGVVLRRGFLDAAAQEALAREIREIVTRAPLFVSVMPKTGAPMSVRMTNCGSLGWMSDKERGYRYEPRHPVTGEPWPAIPKVLLDAWGMLADCPAPPEACLINAYGPEARMGLHQDRDEKELSAPIVSFSLGADCLFRIGGLKRGGATVPLVLSSGDVLILGGEARMRHHGVDRILPTLAPPNVLQLPAGAVRVNLTLRRVNGA</sequence>
<keyword evidence="3" id="KW-0560">Oxidoreductase</keyword>
<feature type="binding site" evidence="5">
    <location>
        <begin position="200"/>
        <end position="206"/>
    </location>
    <ligand>
        <name>2-oxoglutarate</name>
        <dbReference type="ChEBI" id="CHEBI:16810"/>
    </ligand>
</feature>
<evidence type="ECO:0000256" key="1">
    <source>
        <dbReference type="ARBA" id="ARBA00022723"/>
    </source>
</evidence>
<evidence type="ECO:0000313" key="9">
    <source>
        <dbReference type="Proteomes" id="UP000309061"/>
    </source>
</evidence>
<dbReference type="InterPro" id="IPR037151">
    <property type="entry name" value="AlkB-like_sf"/>
</dbReference>
<dbReference type="EMBL" id="CP046052">
    <property type="protein sequence ID" value="QGM45202.1"/>
    <property type="molecule type" value="Genomic_DNA"/>
</dbReference>
<dbReference type="SUPFAM" id="SSF51197">
    <property type="entry name" value="Clavaminate synthase-like"/>
    <property type="match status" value="1"/>
</dbReference>
<evidence type="ECO:0000256" key="5">
    <source>
        <dbReference type="PIRSR" id="PIRSR604574-1"/>
    </source>
</evidence>
<feature type="binding site" evidence="5">
    <location>
        <position position="62"/>
    </location>
    <ligand>
        <name>substrate</name>
    </ligand>
</feature>
<organism evidence="8 9">
    <name type="scientific">Methylocystis heyeri</name>
    <dbReference type="NCBI Taxonomy" id="391905"/>
    <lineage>
        <taxon>Bacteria</taxon>
        <taxon>Pseudomonadati</taxon>
        <taxon>Pseudomonadota</taxon>
        <taxon>Alphaproteobacteria</taxon>
        <taxon>Hyphomicrobiales</taxon>
        <taxon>Methylocystaceae</taxon>
        <taxon>Methylocystis</taxon>
    </lineage>
</organism>
<feature type="binding site" evidence="6">
    <location>
        <position position="123"/>
    </location>
    <ligand>
        <name>Fe cation</name>
        <dbReference type="ChEBI" id="CHEBI:24875"/>
        <note>catalytic</note>
    </ligand>
</feature>
<dbReference type="PANTHER" id="PTHR16557">
    <property type="entry name" value="ALKYLATED DNA REPAIR PROTEIN ALKB-RELATED"/>
    <property type="match status" value="1"/>
</dbReference>
<dbReference type="GO" id="GO:0008198">
    <property type="term" value="F:ferrous iron binding"/>
    <property type="evidence" value="ECO:0007669"/>
    <property type="project" value="TreeGrafter"/>
</dbReference>
<feature type="binding site" evidence="5">
    <location>
        <position position="151"/>
    </location>
    <ligand>
        <name>substrate</name>
    </ligand>
</feature>
<dbReference type="GO" id="GO:0035515">
    <property type="term" value="F:oxidative RNA demethylase activity"/>
    <property type="evidence" value="ECO:0007669"/>
    <property type="project" value="TreeGrafter"/>
</dbReference>
<feature type="domain" description="Fe2OG dioxygenase" evidence="7">
    <location>
        <begin position="103"/>
        <end position="209"/>
    </location>
</feature>
<accession>A0A6B8KC98</accession>
<dbReference type="GO" id="GO:0035516">
    <property type="term" value="F:broad specificity oxidative DNA demethylase activity"/>
    <property type="evidence" value="ECO:0007669"/>
    <property type="project" value="TreeGrafter"/>
</dbReference>
<keyword evidence="9" id="KW-1185">Reference proteome</keyword>
<keyword evidence="4 6" id="KW-0408">Iron</keyword>
<dbReference type="Pfam" id="PF13532">
    <property type="entry name" value="2OG-FeII_Oxy_2"/>
    <property type="match status" value="1"/>
</dbReference>
<comment type="cofactor">
    <cofactor evidence="6">
        <name>Fe(2+)</name>
        <dbReference type="ChEBI" id="CHEBI:29033"/>
    </cofactor>
    <text evidence="6">Binds 1 Fe(2+) ion per subunit.</text>
</comment>
<dbReference type="InterPro" id="IPR005123">
    <property type="entry name" value="Oxoglu/Fe-dep_dioxygenase_dom"/>
</dbReference>
<dbReference type="GO" id="GO:0035513">
    <property type="term" value="P:oxidative RNA demethylation"/>
    <property type="evidence" value="ECO:0007669"/>
    <property type="project" value="TreeGrafter"/>
</dbReference>
<dbReference type="Gene3D" id="2.60.120.590">
    <property type="entry name" value="Alpha-ketoglutarate-dependent dioxygenase AlkB-like"/>
    <property type="match status" value="1"/>
</dbReference>
<dbReference type="PANTHER" id="PTHR16557:SF2">
    <property type="entry name" value="NUCLEIC ACID DIOXYGENASE ALKBH1"/>
    <property type="match status" value="1"/>
</dbReference>
<dbReference type="InterPro" id="IPR027450">
    <property type="entry name" value="AlkB-like"/>
</dbReference>
<protein>
    <submittedName>
        <fullName evidence="8">Alpha-ketoglutarate-dependent dioxygenase AlkB</fullName>
    </submittedName>
</protein>
<feature type="binding site" evidence="6">
    <location>
        <position position="177"/>
    </location>
    <ligand>
        <name>Fe cation</name>
        <dbReference type="ChEBI" id="CHEBI:24875"/>
        <note>catalytic</note>
    </ligand>
</feature>
<proteinExistence type="predicted"/>
<dbReference type="KEGG" id="mhey:H2LOC_005560"/>
<dbReference type="GO" id="GO:0005737">
    <property type="term" value="C:cytoplasm"/>
    <property type="evidence" value="ECO:0007669"/>
    <property type="project" value="TreeGrafter"/>
</dbReference>
<dbReference type="OrthoDB" id="9796932at2"/>
<feature type="binding site" evidence="6">
    <location>
        <position position="121"/>
    </location>
    <ligand>
        <name>Fe cation</name>
        <dbReference type="ChEBI" id="CHEBI:24875"/>
        <note>catalytic</note>
    </ligand>
</feature>
<dbReference type="Proteomes" id="UP000309061">
    <property type="component" value="Chromosome"/>
</dbReference>
<evidence type="ECO:0000313" key="8">
    <source>
        <dbReference type="EMBL" id="QGM45202.1"/>
    </source>
</evidence>
<gene>
    <name evidence="8" type="ORF">H2LOC_005560</name>
</gene>
<name>A0A6B8KC98_9HYPH</name>
<keyword evidence="1 6" id="KW-0479">Metal-binding</keyword>
<feature type="binding site" evidence="5">
    <location>
        <begin position="70"/>
        <end position="72"/>
    </location>
    <ligand>
        <name>substrate</name>
    </ligand>
</feature>
<evidence type="ECO:0000256" key="3">
    <source>
        <dbReference type="ARBA" id="ARBA00023002"/>
    </source>
</evidence>
<evidence type="ECO:0000256" key="6">
    <source>
        <dbReference type="PIRSR" id="PIRSR604574-2"/>
    </source>
</evidence>
<evidence type="ECO:0000259" key="7">
    <source>
        <dbReference type="PROSITE" id="PS51471"/>
    </source>
</evidence>
<feature type="binding site" evidence="5">
    <location>
        <position position="125"/>
    </location>
    <ligand>
        <name>substrate</name>
    </ligand>
</feature>
<evidence type="ECO:0000256" key="4">
    <source>
        <dbReference type="ARBA" id="ARBA00023004"/>
    </source>
</evidence>
<dbReference type="InterPro" id="IPR004574">
    <property type="entry name" value="Alkb"/>
</dbReference>
<dbReference type="PROSITE" id="PS51471">
    <property type="entry name" value="FE2OG_OXY"/>
    <property type="match status" value="1"/>
</dbReference>
<reference evidence="8 9" key="1">
    <citation type="submission" date="2019-11" db="EMBL/GenBank/DDBJ databases">
        <title>The genome sequence of Methylocystis heyeri.</title>
        <authorList>
            <person name="Oshkin I.Y."/>
            <person name="Miroshnikov K."/>
            <person name="Dedysh S.N."/>
        </authorList>
    </citation>
    <scope>NUCLEOTIDE SEQUENCE [LARGE SCALE GENOMIC DNA]</scope>
    <source>
        <strain evidence="8 9">H2</strain>
    </source>
</reference>
<feature type="binding site" evidence="5">
    <location>
        <begin position="110"/>
        <end position="112"/>
    </location>
    <ligand>
        <name>2-oxoglutarate</name>
        <dbReference type="ChEBI" id="CHEBI:16810"/>
    </ligand>
</feature>
<dbReference type="AlphaFoldDB" id="A0A6B8KC98"/>